<feature type="active site" description="Proton donor; for dehydratase activity" evidence="8">
    <location>
        <position position="1253"/>
    </location>
</feature>
<feature type="region of interest" description="N-terminal hotdog fold" evidence="8">
    <location>
        <begin position="2847"/>
        <end position="2973"/>
    </location>
</feature>
<keyword evidence="5" id="KW-0045">Antibiotic biosynthesis</keyword>
<evidence type="ECO:0000259" key="11">
    <source>
        <dbReference type="PROSITE" id="PS52004"/>
    </source>
</evidence>
<dbReference type="SUPFAM" id="SSF47336">
    <property type="entry name" value="ACP-like"/>
    <property type="match status" value="2"/>
</dbReference>
<evidence type="ECO:0000259" key="12">
    <source>
        <dbReference type="PROSITE" id="PS52019"/>
    </source>
</evidence>
<evidence type="ECO:0000256" key="7">
    <source>
        <dbReference type="ARBA" id="ARBA00023315"/>
    </source>
</evidence>
<dbReference type="Pfam" id="PF02801">
    <property type="entry name" value="Ketoacyl-synt_C"/>
    <property type="match status" value="2"/>
</dbReference>
<dbReference type="Gene3D" id="3.40.50.720">
    <property type="entry name" value="NAD(P)-binding Rossmann-like Domain"/>
    <property type="match status" value="2"/>
</dbReference>
<feature type="non-terminal residue" evidence="13">
    <location>
        <position position="3332"/>
    </location>
</feature>
<keyword evidence="4" id="KW-0808">Transferase</keyword>
<dbReference type="InterPro" id="IPR014043">
    <property type="entry name" value="Acyl_transferase_dom"/>
</dbReference>
<feature type="domain" description="Carrier" evidence="10">
    <location>
        <begin position="1860"/>
        <end position="1935"/>
    </location>
</feature>
<keyword evidence="14" id="KW-1185">Reference proteome</keyword>
<comment type="caution">
    <text evidence="13">The sequence shown here is derived from an EMBL/GenBank/DDBJ whole genome shotgun (WGS) entry which is preliminary data.</text>
</comment>
<dbReference type="Proteomes" id="UP001596409">
    <property type="component" value="Unassembled WGS sequence"/>
</dbReference>
<dbReference type="PROSITE" id="PS00606">
    <property type="entry name" value="KS3_1"/>
    <property type="match status" value="2"/>
</dbReference>
<dbReference type="InterPro" id="IPR020841">
    <property type="entry name" value="PKS_Beta-ketoAc_synthase_dom"/>
</dbReference>
<dbReference type="InterPro" id="IPR014030">
    <property type="entry name" value="Ketoacyl_synth_N"/>
</dbReference>
<name>A0ABW2DXL9_9ACTN</name>
<dbReference type="Gene3D" id="3.40.47.10">
    <property type="match status" value="2"/>
</dbReference>
<dbReference type="CDD" id="cd08956">
    <property type="entry name" value="KR_3_FAS_SDR_x"/>
    <property type="match status" value="1"/>
</dbReference>
<dbReference type="SUPFAM" id="SSF53901">
    <property type="entry name" value="Thiolase-like"/>
    <property type="match status" value="2"/>
</dbReference>
<dbReference type="InterPro" id="IPR055123">
    <property type="entry name" value="SpnB-like_Rossmann"/>
</dbReference>
<proteinExistence type="predicted"/>
<dbReference type="PANTHER" id="PTHR43775">
    <property type="entry name" value="FATTY ACID SYNTHASE"/>
    <property type="match status" value="1"/>
</dbReference>
<feature type="region of interest" description="Disordered" evidence="9">
    <location>
        <begin position="1549"/>
        <end position="1576"/>
    </location>
</feature>
<keyword evidence="7" id="KW-0012">Acyltransferase</keyword>
<dbReference type="PROSITE" id="PS52019">
    <property type="entry name" value="PKS_MFAS_DH"/>
    <property type="match status" value="2"/>
</dbReference>
<evidence type="ECO:0000256" key="3">
    <source>
        <dbReference type="ARBA" id="ARBA00022553"/>
    </source>
</evidence>
<feature type="region of interest" description="C-terminal hotdog fold" evidence="8">
    <location>
        <begin position="2985"/>
        <end position="3125"/>
    </location>
</feature>
<evidence type="ECO:0000256" key="2">
    <source>
        <dbReference type="ARBA" id="ARBA00022450"/>
    </source>
</evidence>
<dbReference type="InterPro" id="IPR016039">
    <property type="entry name" value="Thiolase-like"/>
</dbReference>
<dbReference type="InterPro" id="IPR057326">
    <property type="entry name" value="KR_dom"/>
</dbReference>
<feature type="active site" description="Proton acceptor; for dehydratase activity" evidence="8">
    <location>
        <position position="1079"/>
    </location>
</feature>
<evidence type="ECO:0000256" key="1">
    <source>
        <dbReference type="ARBA" id="ARBA00004792"/>
    </source>
</evidence>
<feature type="active site" description="Proton acceptor; for dehydratase activity" evidence="8">
    <location>
        <position position="2879"/>
    </location>
</feature>
<dbReference type="SMART" id="SM00827">
    <property type="entry name" value="PKS_AT"/>
    <property type="match status" value="2"/>
</dbReference>
<dbReference type="SMART" id="SM00826">
    <property type="entry name" value="PKS_DH"/>
    <property type="match status" value="2"/>
</dbReference>
<evidence type="ECO:0000259" key="10">
    <source>
        <dbReference type="PROSITE" id="PS50075"/>
    </source>
</evidence>
<dbReference type="Pfam" id="PF14765">
    <property type="entry name" value="PS-DH"/>
    <property type="match status" value="2"/>
</dbReference>
<evidence type="ECO:0000256" key="9">
    <source>
        <dbReference type="SAM" id="MobiDB-lite"/>
    </source>
</evidence>
<dbReference type="SMART" id="SM00823">
    <property type="entry name" value="PKS_PP"/>
    <property type="match status" value="2"/>
</dbReference>
<dbReference type="Gene3D" id="3.10.129.110">
    <property type="entry name" value="Polyketide synthase dehydratase"/>
    <property type="match status" value="2"/>
</dbReference>
<sequence length="3332" mass="348979">MAESGNVVSDTDGIPGTGVGGTTALGRRLDALPRSEQDHFLLDLVCRQTLDVLRRARPEATPAAVVPNRPFKELGLDSMALVELQTRLNAAAGLALPPTAGFDHPTPERLAAHLRDDVLGLTPGAAGTAPAPLGTDEPIAIVGIGCRYPGGIESPDELWHVVAGEQHIITDFPTDRGWDLESLFDPDPDNPGTAYVNKGGFLLDAGQFDAEFFGIGPREATAMDPQQRLVLETVWQALERARINPTTLRGSRCGVFIGAEAQEYGMRLHEAPDGLDAHLMTGVAPSVISGRVAYTLGLEGPTLTLDTACSSSLVAMHLAVQSLRRGDSTLALAGGLSVMGGPGTFTAFSRQRGLSPDGACKAFAAAADGTGFAEGVGVFVMERLSDARRNGHRVLAVVRGTAINQDGASNGLTAPSGPAQQRVIRQALADAGLSTSDVDAVEAHGTGTTLGDPIEAQALIATYGQGRPEGQPLCLGSVKSNIGHTQAAAGAAGVIKMVHAMRHGVLPRTLHVDEPTPHVDWTAGSVELLTEAREWPDTGRPRRAGVSSFGVSGTNAHVIIEQAPEDGHDSGSDTDPGSLADHDAGSASGDPAADAVAMGPVPVVVSARSEAALRAQADKLAFFVAAREGADSHLDLAYSLATTRAALEHRAVFPAEDHEELLRGLRAVAAGENPPGLVRDSLPSGRVAFLFTGQGSQRLGMGRELVERFPVFADALDEAIGHLDLQLDVSVWDVLFAEAGSPEAELLDRTEYTQPALFAIEVALFRLLESWGVRPDFVAGHSIGELAAAHAAGVLSLEDAATLVAARGRLMQALPEGGAMIAVQATEEEILPLLTDRVSIAALNGPTSVVISGDETEAQAIADRFPDRKTKRLRTSHAFHSPLMEPMLKEFAQIARTLSHQAPRIPVISNVTGEPVTPDADYWVNHARNAVRFTDAVERLQTEGVTTFVELGPDAVLTAMAQDTLTGDDLTFVPALRRDRDETREVLTALAHLHTRGTAVDWDAFYAGTGARHTDLPTYAFQRRHYWLETPAGGGDAVALGQVDAAHPLLGAVVGLAGGDGLVLTGRVSLRSHPWLADHAVLGTVLLPGTAFVELAVRAGDETGCARVEELTLEAPLVLPETGGVTLQVVVGDADAEGRRSVEFYSHAEDAAPAAVSWTRHASAVVAPAGAGEDAAPGAGVPTLTVWPPKGARPVDISTLYDDLAAQGYGYGPTFHGLRAVWRRGREVFAEVTLPESAVSDADAYGLHPALLDAVLHATDFASEQAAADGASETRLPFAFSGVTLHSAGARSVRVRIASTGTGANTDSVSLDIADPTGAPVATVASFSVRPVSQAQLSSARAVQHDALHLLRWVPLTGAPGGAGAGPSADTRWAVLGDDPFGLCAALPGSAERYESAAALSEAVESGTAAAPDLAVVQLAPAGELPGAAHDATLAALDVVQRWLRDGRLADSRLVVVTRGAVAPQPDGRGVAAPETPGQELPDLASAPAWGLVRSAQAEHPDRLLLVDIDESPDAARGFAAAVAVACAAGEPEVALRGDQRLVTRIAPAPVREAQGDDRDSHDGTEAGDRGPWNPDGTVLITGGTGGLGALVARHLVHRHGVRHLLLTSRRGPGAPGADELRTELEAQGARVTVAACDVSDRDALAGLLAGIPGERPLTAVVHTAGVLADGLVDSLTPEAVDAVLSPKADAAWHLHELTQGLELTAFVLFSSAAGVIDGAGQGNYAAGNVFLDALAVRRTASGLPATSLAWGLWAGSEGMGANLDDAALQRIKRLGMPPLNAEENLSLLDEALLSGHPAVLPVRIDRRALRSRADGVPAVLRGLAPAPVRRTAATGSGPVSVGLTLAHKLSGLSRNERERALLGLVRAQVAAVLGHDGADAVDPRRAFSDIGFDSLAAVELRNRLNSATGLRLPATLTFDYPTSNALAAFIGTEIVSVEGADSEPDEPQDTPAPLRDDEPIAIVGMACRYPGGVNSPEDLWRLVAEGTDAVTDFPTDRGWDLGNLYDPEPGTPGKTYSREGGFLHDAARFDPDLFGISPREASAMDPQQRLLLETSWETIERAGIDPLSLKGSRTGVFAGVMYHDWATRLSEVPEDIAGYIGNGSLASVASGRVSYALGLEGPAVTVDTACSSSLVALHWAMQALRRGECSLALAGGVTVMATPETFVDFSRQRGLAMDGRCKSFAATADGTGWGEGVGMLLVERLSDARRNGHPVLAVVRGSAINQDGASNGLTAPNGPSQQRVIRQALTDAGISAEQVDAVEAHGTGTTLGDPIEAQALINTYGQEREDDSPLWLGSIKSNIGHTQAAAGVAGVIKMVQAMHHGVLPPTLHVDQPSPQIDWTAGAVELLTETREWPDTGRPRRAGVSSFGISGTNAHVILEQAPTAEQPEEPSGEAPLRSLPAVPWVVSGKTAQTLHAQAERLLGYANEADRSLLDTGYSLATTRAALEHRAVVLAAGLDEARAGLTALTTGETAANVVRGTTSTGATAFLFTGQGSQRLGMGRDLYAAFPAFATAFDTIADALDQHLTVPLRTVIWDSDDSTLLDRTEYTQPALFAIEVALFRLLESWGIRPDFVAGHSIGELAAAHTAGVLTLEDAATLVAARGRLMQALPEGGTMIALQATEEEILPLLTDQVSIAALNGPMSVVISGDETEAQAIADRFPDRKTKRLRTSHAFHSPLMEPMLEEFAQIARTLSHQTPRIPVISNVTGEPVTPDADYWVNHARQAVRFTDAVERLQTEGVTTFVELGPDAVLTAMAQDTLTGDDLTFAATLRRDRDETRETLTALAHLHTRGTAVDWDAFYAGTGARHTPLPTYAFRHRHYWIEATPGEGDVSLVGLESVGHPLLGAVVVSPDGDGVVLTGRLSLQGQTWIADHDVLGTVLLPGTAFLELAIQAGDHVGCGSVEELVLEAPLVLPASGGVALQVLVGGADRSGFRSVSVYSRPAEGQSLDAVWTRHATGTLAARATQPGFDLAQWPPRDAEPLPVEGGYQRLLERGYAYGPLFQGLKAAWRRGDEIFAEVTLPEDAHADAGRFGIHPALLDAAMHAELLVDDGTESGETVLPFSWNGVTLHAVGASSLRVRILRIRGDEESAMWMADTSGRPVLTVGSLMSRPVSSEQLNAGRGRLDDSLFRLEWQSVPASGVGEPAPVLVTLEDLSSSGGEVPENVLLAVEPSVGDVPAGVRTALHATLDAVQTWLEDERFAQSRLVVTTRGAVSVDGRDVDVSVAPVWGLVRAAQSEHPGRFVLVDLDGTQESDRALTAAVASGEPEIALRNGELRVPRLARVTGGDGAEPVAGLDGTVLITGGTGGLGALVARHLVTHHHATHL</sequence>
<feature type="region of interest" description="Disordered" evidence="9">
    <location>
        <begin position="1"/>
        <end position="22"/>
    </location>
</feature>
<feature type="region of interest" description="Disordered" evidence="9">
    <location>
        <begin position="1464"/>
        <end position="1483"/>
    </location>
</feature>
<dbReference type="PROSITE" id="PS50075">
    <property type="entry name" value="CARRIER"/>
    <property type="match status" value="2"/>
</dbReference>
<dbReference type="RefSeq" id="WP_385868772.1">
    <property type="nucleotide sequence ID" value="NZ_JBHSYM010000010.1"/>
</dbReference>
<dbReference type="Gene3D" id="1.10.1200.10">
    <property type="entry name" value="ACP-like"/>
    <property type="match status" value="2"/>
</dbReference>
<evidence type="ECO:0000256" key="6">
    <source>
        <dbReference type="ARBA" id="ARBA00023268"/>
    </source>
</evidence>
<dbReference type="SMART" id="SM01294">
    <property type="entry name" value="PKS_PP_betabranch"/>
    <property type="match status" value="2"/>
</dbReference>
<dbReference type="SUPFAM" id="SSF51735">
    <property type="entry name" value="NAD(P)-binding Rossmann-fold domains"/>
    <property type="match status" value="3"/>
</dbReference>
<dbReference type="InterPro" id="IPR009081">
    <property type="entry name" value="PP-bd_ACP"/>
</dbReference>
<dbReference type="Gene3D" id="3.40.366.10">
    <property type="entry name" value="Malonyl-Coenzyme A Acyl Carrier Protein, domain 2"/>
    <property type="match status" value="2"/>
</dbReference>
<dbReference type="InterPro" id="IPR016036">
    <property type="entry name" value="Malonyl_transacylase_ACP-bd"/>
</dbReference>
<feature type="active site" description="Proton donor; for dehydratase activity" evidence="8">
    <location>
        <position position="3046"/>
    </location>
</feature>
<accession>A0ABW2DXL9</accession>
<organism evidence="13 14">
    <name type="scientific">Streptomyces viridiviolaceus</name>
    <dbReference type="NCBI Taxonomy" id="68282"/>
    <lineage>
        <taxon>Bacteria</taxon>
        <taxon>Bacillati</taxon>
        <taxon>Actinomycetota</taxon>
        <taxon>Actinomycetes</taxon>
        <taxon>Kitasatosporales</taxon>
        <taxon>Streptomycetaceae</taxon>
        <taxon>Streptomyces</taxon>
    </lineage>
</organism>
<protein>
    <submittedName>
        <fullName evidence="13">SDR family NAD(P)-dependent oxidoreductase</fullName>
    </submittedName>
</protein>
<dbReference type="Pfam" id="PF16197">
    <property type="entry name" value="KAsynt_C_assoc"/>
    <property type="match status" value="2"/>
</dbReference>
<dbReference type="Gene3D" id="3.30.70.3290">
    <property type="match status" value="2"/>
</dbReference>
<dbReference type="PROSITE" id="PS00012">
    <property type="entry name" value="PHOSPHOPANTETHEINE"/>
    <property type="match status" value="1"/>
</dbReference>
<dbReference type="Pfam" id="PF00550">
    <property type="entry name" value="PP-binding"/>
    <property type="match status" value="2"/>
</dbReference>
<dbReference type="InterPro" id="IPR013968">
    <property type="entry name" value="PKS_KR"/>
</dbReference>
<evidence type="ECO:0000313" key="13">
    <source>
        <dbReference type="EMBL" id="MFC7011247.1"/>
    </source>
</evidence>
<feature type="domain" description="Ketosynthase family 3 (KS3)" evidence="11">
    <location>
        <begin position="1958"/>
        <end position="2384"/>
    </location>
</feature>
<dbReference type="EMBL" id="JBHSYM010000010">
    <property type="protein sequence ID" value="MFC7011247.1"/>
    <property type="molecule type" value="Genomic_DNA"/>
</dbReference>
<dbReference type="InterPro" id="IPR049900">
    <property type="entry name" value="PKS_mFAS_DH"/>
</dbReference>
<dbReference type="InterPro" id="IPR049551">
    <property type="entry name" value="PKS_DH_C"/>
</dbReference>
<keyword evidence="2" id="KW-0596">Phosphopantetheine</keyword>
<dbReference type="InterPro" id="IPR050091">
    <property type="entry name" value="PKS_NRPS_Biosynth_Enz"/>
</dbReference>
<dbReference type="InterPro" id="IPR018201">
    <property type="entry name" value="Ketoacyl_synth_AS"/>
</dbReference>
<dbReference type="Pfam" id="PF08659">
    <property type="entry name" value="KR"/>
    <property type="match status" value="1"/>
</dbReference>
<dbReference type="InterPro" id="IPR006162">
    <property type="entry name" value="Ppantetheine_attach_site"/>
</dbReference>
<dbReference type="InterPro" id="IPR036291">
    <property type="entry name" value="NAD(P)-bd_dom_sf"/>
</dbReference>
<dbReference type="InterPro" id="IPR014031">
    <property type="entry name" value="Ketoacyl_synth_C"/>
</dbReference>
<feature type="compositionally biased region" description="Basic and acidic residues" evidence="9">
    <location>
        <begin position="1554"/>
        <end position="1569"/>
    </location>
</feature>
<feature type="domain" description="Ketosynthase family 3 (KS3)" evidence="11">
    <location>
        <begin position="136"/>
        <end position="562"/>
    </location>
</feature>
<dbReference type="InterPro" id="IPR001227">
    <property type="entry name" value="Ac_transferase_dom_sf"/>
</dbReference>
<feature type="region of interest" description="Disordered" evidence="9">
    <location>
        <begin position="564"/>
        <end position="593"/>
    </location>
</feature>
<feature type="region of interest" description="N-terminal hotdog fold" evidence="8">
    <location>
        <begin position="1047"/>
        <end position="1173"/>
    </location>
</feature>
<reference evidence="14" key="1">
    <citation type="journal article" date="2019" name="Int. J. Syst. Evol. Microbiol.">
        <title>The Global Catalogue of Microorganisms (GCM) 10K type strain sequencing project: providing services to taxonomists for standard genome sequencing and annotation.</title>
        <authorList>
            <consortium name="The Broad Institute Genomics Platform"/>
            <consortium name="The Broad Institute Genome Sequencing Center for Infectious Disease"/>
            <person name="Wu L."/>
            <person name="Ma J."/>
        </authorList>
    </citation>
    <scope>NUCLEOTIDE SEQUENCE [LARGE SCALE GENOMIC DNA]</scope>
    <source>
        <strain evidence="14">JCM 4855</strain>
    </source>
</reference>
<dbReference type="SUPFAM" id="SSF55048">
    <property type="entry name" value="Probable ACP-binding domain of malonyl-CoA ACP transacylase"/>
    <property type="match status" value="2"/>
</dbReference>
<keyword evidence="6" id="KW-0511">Multifunctional enzyme</keyword>
<feature type="region of interest" description="C-terminal hotdog fold" evidence="8">
    <location>
        <begin position="1192"/>
        <end position="1338"/>
    </location>
</feature>
<dbReference type="SUPFAM" id="SSF52151">
    <property type="entry name" value="FabD/lysophospholipase-like"/>
    <property type="match status" value="2"/>
</dbReference>
<dbReference type="InterPro" id="IPR032821">
    <property type="entry name" value="PKS_assoc"/>
</dbReference>
<dbReference type="PROSITE" id="PS52004">
    <property type="entry name" value="KS3_2"/>
    <property type="match status" value="2"/>
</dbReference>
<dbReference type="InterPro" id="IPR016035">
    <property type="entry name" value="Acyl_Trfase/lysoPLipase"/>
</dbReference>
<feature type="domain" description="PKS/mFAS DH" evidence="12">
    <location>
        <begin position="2847"/>
        <end position="3125"/>
    </location>
</feature>
<dbReference type="SMART" id="SM00822">
    <property type="entry name" value="PKS_KR"/>
    <property type="match status" value="1"/>
</dbReference>
<evidence type="ECO:0000256" key="5">
    <source>
        <dbReference type="ARBA" id="ARBA00023194"/>
    </source>
</evidence>
<evidence type="ECO:0000256" key="8">
    <source>
        <dbReference type="PROSITE-ProRule" id="PRU01363"/>
    </source>
</evidence>
<dbReference type="Pfam" id="PF21089">
    <property type="entry name" value="PKS_DH_N"/>
    <property type="match status" value="2"/>
</dbReference>
<dbReference type="Pfam" id="PF00109">
    <property type="entry name" value="ketoacyl-synt"/>
    <property type="match status" value="2"/>
</dbReference>
<feature type="domain" description="PKS/mFAS DH" evidence="12">
    <location>
        <begin position="1047"/>
        <end position="1338"/>
    </location>
</feature>
<dbReference type="InterPro" id="IPR042104">
    <property type="entry name" value="PKS_dehydratase_sf"/>
</dbReference>
<feature type="domain" description="Carrier" evidence="10">
    <location>
        <begin position="36"/>
        <end position="118"/>
    </location>
</feature>
<dbReference type="InterPro" id="IPR020807">
    <property type="entry name" value="PKS_DH"/>
</dbReference>
<gene>
    <name evidence="13" type="ORF">ACFQMH_05870</name>
</gene>
<dbReference type="Pfam" id="PF22953">
    <property type="entry name" value="SpnB_Rossmann"/>
    <property type="match status" value="2"/>
</dbReference>
<dbReference type="CDD" id="cd00833">
    <property type="entry name" value="PKS"/>
    <property type="match status" value="2"/>
</dbReference>
<dbReference type="InterPro" id="IPR036736">
    <property type="entry name" value="ACP-like_sf"/>
</dbReference>
<dbReference type="SMART" id="SM00825">
    <property type="entry name" value="PKS_KS"/>
    <property type="match status" value="2"/>
</dbReference>
<evidence type="ECO:0000256" key="4">
    <source>
        <dbReference type="ARBA" id="ARBA00022679"/>
    </source>
</evidence>
<dbReference type="Pfam" id="PF00698">
    <property type="entry name" value="Acyl_transf_1"/>
    <property type="match status" value="2"/>
</dbReference>
<keyword evidence="3" id="KW-0597">Phosphoprotein</keyword>
<evidence type="ECO:0000313" key="14">
    <source>
        <dbReference type="Proteomes" id="UP001596409"/>
    </source>
</evidence>
<dbReference type="InterPro" id="IPR020806">
    <property type="entry name" value="PKS_PP-bd"/>
</dbReference>
<dbReference type="PANTHER" id="PTHR43775:SF51">
    <property type="entry name" value="INACTIVE PHENOLPHTHIOCEROL SYNTHESIS POLYKETIDE SYNTHASE TYPE I PKS1-RELATED"/>
    <property type="match status" value="1"/>
</dbReference>
<dbReference type="InterPro" id="IPR049552">
    <property type="entry name" value="PKS_DH_N"/>
</dbReference>
<comment type="pathway">
    <text evidence="1">Antibiotic biosynthesis.</text>
</comment>